<name>A0ACC3T1B8_LIPKO</name>
<comment type="caution">
    <text evidence="1">The sequence shown here is derived from an EMBL/GenBank/DDBJ whole genome shotgun (WGS) entry which is preliminary data.</text>
</comment>
<dbReference type="EMBL" id="MU971366">
    <property type="protein sequence ID" value="KAK9237662.1"/>
    <property type="molecule type" value="Genomic_DNA"/>
</dbReference>
<accession>A0ACC3T1B8</accession>
<sequence>MADNNSFLHAIADADLRDSIASYIATHSDAAPVFERLICHFTTSNTASTNSGNKKRKLGPELEQSSSSSERKSPLLIAPGISFSVPQRKKLTLVIYTDRILVVPANATNSQIMTDATATTAIYSISTRDLAGFMYLQTPARATKSYTIVVLPKTAEPDKTDAMVFTVPDSSGSTFTRPQSTTTSNFDNDEPAGAIILGLFANLGIPRLNDESTFAVDAHRGTKDGYLHFSTAGVLFGFKKPVWYVPISQIASVSYSSITRVTFNLIITTVAANNQQDDNNDGGDDEEIEFGMIDQEKFGQIDEYVKKWQLADRSMAQERMAKPELKHKHQQVRHDGGGGGSSSSNGELAKAEHMWRQQAGNDNEIDDDDDDLEQTSMIAVNDEDDDDDDDEEEDENFEVDEDDDDGGSPSQSSIDDEEEEQDRGDYDEPDYEGPAPYPY</sequence>
<keyword evidence="2" id="KW-1185">Reference proteome</keyword>
<organism evidence="1 2">
    <name type="scientific">Lipomyces kononenkoae</name>
    <name type="common">Yeast</name>
    <dbReference type="NCBI Taxonomy" id="34357"/>
    <lineage>
        <taxon>Eukaryota</taxon>
        <taxon>Fungi</taxon>
        <taxon>Dikarya</taxon>
        <taxon>Ascomycota</taxon>
        <taxon>Saccharomycotina</taxon>
        <taxon>Lipomycetes</taxon>
        <taxon>Lipomycetales</taxon>
        <taxon>Lipomycetaceae</taxon>
        <taxon>Lipomyces</taxon>
    </lineage>
</organism>
<protein>
    <submittedName>
        <fullName evidence="1">Histone chaperone Rttp106-like-domain-containing protein</fullName>
    </submittedName>
</protein>
<evidence type="ECO:0000313" key="1">
    <source>
        <dbReference type="EMBL" id="KAK9237662.1"/>
    </source>
</evidence>
<gene>
    <name evidence="1" type="ORF">V1525DRAFT_403418</name>
</gene>
<reference evidence="2" key="1">
    <citation type="journal article" date="2024" name="Front. Bioeng. Biotechnol.">
        <title>Genome-scale model development and genomic sequencing of the oleaginous clade Lipomyces.</title>
        <authorList>
            <person name="Czajka J.J."/>
            <person name="Han Y."/>
            <person name="Kim J."/>
            <person name="Mondo S.J."/>
            <person name="Hofstad B.A."/>
            <person name="Robles A."/>
            <person name="Haridas S."/>
            <person name="Riley R."/>
            <person name="LaButti K."/>
            <person name="Pangilinan J."/>
            <person name="Andreopoulos W."/>
            <person name="Lipzen A."/>
            <person name="Yan J."/>
            <person name="Wang M."/>
            <person name="Ng V."/>
            <person name="Grigoriev I.V."/>
            <person name="Spatafora J.W."/>
            <person name="Magnuson J.K."/>
            <person name="Baker S.E."/>
            <person name="Pomraning K.R."/>
        </authorList>
    </citation>
    <scope>NUCLEOTIDE SEQUENCE [LARGE SCALE GENOMIC DNA]</scope>
    <source>
        <strain evidence="2">CBS 7786</strain>
    </source>
</reference>
<proteinExistence type="predicted"/>
<dbReference type="Proteomes" id="UP001433508">
    <property type="component" value="Unassembled WGS sequence"/>
</dbReference>
<evidence type="ECO:0000313" key="2">
    <source>
        <dbReference type="Proteomes" id="UP001433508"/>
    </source>
</evidence>